<proteinExistence type="predicted"/>
<dbReference type="RefSeq" id="XP_059605570.1">
    <property type="nucleotide sequence ID" value="XM_059744792.1"/>
</dbReference>
<sequence length="222" mass="24400">MEMKGDCASRRALYNSGGRTTAATRPVAQLAGFIISSSVSIISDGAHWDGAVLRRHIRSWVVPCVPGAIAACDIPLRWRPAHLDPKKLKLKDSLGVNTNKKIVLSATLAIPHRGERLTFEATRRIVVYILMSVQYVEVAASQAIQGEGEYSQSCAQHEFRAYPRSDSSYIQSDQATIQDAMHTTPTLLQQDAHLMYTPNNDGLATAMRLRSRKRVVIGPMAA</sequence>
<dbReference type="AlphaFoldDB" id="A0AAJ8E309"/>
<reference evidence="1" key="2">
    <citation type="submission" date="2025-08" db="UniProtKB">
        <authorList>
            <consortium name="RefSeq"/>
        </authorList>
    </citation>
    <scope>IDENTIFICATION</scope>
</reference>
<evidence type="ECO:0000313" key="1">
    <source>
        <dbReference type="RefSeq" id="XP_059605570.1"/>
    </source>
</evidence>
<accession>A0AAJ8E309</accession>
<protein>
    <submittedName>
        <fullName evidence="1">Uncharacterized protein</fullName>
    </submittedName>
</protein>
<gene>
    <name evidence="1" type="ORF">An15g07010</name>
</gene>
<organism evidence="1">
    <name type="scientific">Aspergillus niger</name>
    <dbReference type="NCBI Taxonomy" id="5061"/>
    <lineage>
        <taxon>Eukaryota</taxon>
        <taxon>Fungi</taxon>
        <taxon>Dikarya</taxon>
        <taxon>Ascomycota</taxon>
        <taxon>Pezizomycotina</taxon>
        <taxon>Eurotiomycetes</taxon>
        <taxon>Eurotiomycetidae</taxon>
        <taxon>Eurotiales</taxon>
        <taxon>Aspergillaceae</taxon>
        <taxon>Aspergillus</taxon>
        <taxon>Aspergillus subgen. Circumdati</taxon>
    </lineage>
</organism>
<dbReference type="VEuPathDB" id="FungiDB:An15g07010"/>
<name>A0AAJ8E309_ASPNG</name>
<reference evidence="1" key="1">
    <citation type="submission" date="2025-02" db="EMBL/GenBank/DDBJ databases">
        <authorList>
            <consortium name="NCBI Genome Project"/>
        </authorList>
    </citation>
    <scope>NUCLEOTIDE SEQUENCE</scope>
</reference>
<dbReference type="KEGG" id="ang:An15g07010"/>
<dbReference type="GeneID" id="84593258"/>